<evidence type="ECO:0000256" key="4">
    <source>
        <dbReference type="SAM" id="MobiDB-lite"/>
    </source>
</evidence>
<dbReference type="PANTHER" id="PTHR15139">
    <property type="entry name" value="TUBULIN FOLDING COFACTOR C"/>
    <property type="match status" value="1"/>
</dbReference>
<proteinExistence type="inferred from homology"/>
<dbReference type="PROSITE" id="PS51329">
    <property type="entry name" value="C_CAP_COFACTOR_C"/>
    <property type="match status" value="1"/>
</dbReference>
<comment type="caution">
    <text evidence="6">The sequence shown here is derived from an EMBL/GenBank/DDBJ whole genome shotgun (WGS) entry which is preliminary data.</text>
</comment>
<dbReference type="STRING" id="71784.A0A1Y2ACV8"/>
<dbReference type="OrthoDB" id="194775at2759"/>
<dbReference type="Proteomes" id="UP000193986">
    <property type="component" value="Unassembled WGS sequence"/>
</dbReference>
<accession>A0A1Y2ACV8</accession>
<keyword evidence="7" id="KW-1185">Reference proteome</keyword>
<dbReference type="FunCoup" id="A0A1Y2ACV8">
    <property type="interactions" value="276"/>
</dbReference>
<feature type="domain" description="C-CAP/cofactor C-like" evidence="5">
    <location>
        <begin position="165"/>
        <end position="282"/>
    </location>
</feature>
<keyword evidence="3" id="KW-0963">Cytoplasm</keyword>
<feature type="non-terminal residue" evidence="6">
    <location>
        <position position="1"/>
    </location>
</feature>
<feature type="non-terminal residue" evidence="6">
    <location>
        <position position="294"/>
    </location>
</feature>
<gene>
    <name evidence="6" type="ORF">BCR39DRAFT_451076</name>
</gene>
<dbReference type="PANTHER" id="PTHR15139:SF0">
    <property type="entry name" value="TUBULIN-SPECIFIC CHAPERONE C"/>
    <property type="match status" value="1"/>
</dbReference>
<evidence type="ECO:0000256" key="2">
    <source>
        <dbReference type="ARBA" id="ARBA00008848"/>
    </source>
</evidence>
<dbReference type="InterPro" id="IPR012945">
    <property type="entry name" value="Tubulin-bd_cofactor_C_dom"/>
</dbReference>
<evidence type="ECO:0000256" key="3">
    <source>
        <dbReference type="ARBA" id="ARBA00022490"/>
    </source>
</evidence>
<dbReference type="Pfam" id="PF07986">
    <property type="entry name" value="TBCC"/>
    <property type="match status" value="1"/>
</dbReference>
<feature type="region of interest" description="Disordered" evidence="4">
    <location>
        <begin position="80"/>
        <end position="161"/>
    </location>
</feature>
<dbReference type="GO" id="GO:0005737">
    <property type="term" value="C:cytoplasm"/>
    <property type="evidence" value="ECO:0007669"/>
    <property type="project" value="UniProtKB-SubCell"/>
</dbReference>
<dbReference type="AlphaFoldDB" id="A0A1Y2ACV8"/>
<evidence type="ECO:0000313" key="7">
    <source>
        <dbReference type="Proteomes" id="UP000193986"/>
    </source>
</evidence>
<feature type="compositionally biased region" description="Basic and acidic residues" evidence="4">
    <location>
        <begin position="146"/>
        <end position="161"/>
    </location>
</feature>
<dbReference type="EMBL" id="MCFC01000137">
    <property type="protein sequence ID" value="ORY20383.1"/>
    <property type="molecule type" value="Genomic_DNA"/>
</dbReference>
<dbReference type="InterPro" id="IPR017901">
    <property type="entry name" value="C-CAP_CF_C-like"/>
</dbReference>
<dbReference type="InParanoid" id="A0A1Y2ACV8"/>
<comment type="similarity">
    <text evidence="2">Belongs to the TBCC family.</text>
</comment>
<feature type="compositionally biased region" description="Low complexity" evidence="4">
    <location>
        <begin position="95"/>
        <end position="105"/>
    </location>
</feature>
<evidence type="ECO:0000313" key="6">
    <source>
        <dbReference type="EMBL" id="ORY20383.1"/>
    </source>
</evidence>
<dbReference type="InterPro" id="IPR038397">
    <property type="entry name" value="TBCC_N_sf"/>
</dbReference>
<name>A0A1Y2ACV8_9TREE</name>
<dbReference type="GO" id="GO:0007023">
    <property type="term" value="P:post-chaperonin tubulin folding pathway"/>
    <property type="evidence" value="ECO:0007669"/>
    <property type="project" value="InterPro"/>
</dbReference>
<dbReference type="Gene3D" id="2.160.20.70">
    <property type="match status" value="1"/>
</dbReference>
<dbReference type="GO" id="GO:0007021">
    <property type="term" value="P:tubulin complex assembly"/>
    <property type="evidence" value="ECO:0007669"/>
    <property type="project" value="TreeGrafter"/>
</dbReference>
<sequence length="294" mass="32305">RNMASTSTAADFHKTYTSSRAEIETLLTSSTRPPLTDISKALGSLRGELRAILAGLPAYDQRKYELDLIELERRLGSLRAKEKPRSKFTFSKPASTSTSTSTVTSRNPELGNTAKPSQSNSNSNSISEPLNETSDFGSSSTSSHSLHHETHQYLTLDRSEPEPEPVALTLESIEECVIDLRSTRLTALHADGLKKCVVLVGWVQGSVLLSHLEGCLIVLGARQVRIHSSTASDILLHVVSLPIIEHSSNLHFGPYPRSLFSDLDKGIQLTQSKFDQVQDFDWLRGGPSPNWTLL</sequence>
<evidence type="ECO:0000256" key="1">
    <source>
        <dbReference type="ARBA" id="ARBA00004496"/>
    </source>
</evidence>
<dbReference type="Gene3D" id="1.20.58.1250">
    <property type="entry name" value="Tubulin Binding Cofactor C, N-terminal domain"/>
    <property type="match status" value="1"/>
</dbReference>
<organism evidence="6 7">
    <name type="scientific">Naematelia encephala</name>
    <dbReference type="NCBI Taxonomy" id="71784"/>
    <lineage>
        <taxon>Eukaryota</taxon>
        <taxon>Fungi</taxon>
        <taxon>Dikarya</taxon>
        <taxon>Basidiomycota</taxon>
        <taxon>Agaricomycotina</taxon>
        <taxon>Tremellomycetes</taxon>
        <taxon>Tremellales</taxon>
        <taxon>Naemateliaceae</taxon>
        <taxon>Naematelia</taxon>
    </lineage>
</organism>
<dbReference type="InterPro" id="IPR016098">
    <property type="entry name" value="CAP/MinC_C"/>
</dbReference>
<dbReference type="InterPro" id="IPR027684">
    <property type="entry name" value="TBCC"/>
</dbReference>
<feature type="compositionally biased region" description="Low complexity" evidence="4">
    <location>
        <begin position="117"/>
        <end position="144"/>
    </location>
</feature>
<protein>
    <submittedName>
        <fullName evidence="6">Tubulin binding cofactor C-domain-containing protein</fullName>
    </submittedName>
</protein>
<comment type="subcellular location">
    <subcellularLocation>
        <location evidence="1">Cytoplasm</location>
    </subcellularLocation>
</comment>
<evidence type="ECO:0000259" key="5">
    <source>
        <dbReference type="PROSITE" id="PS51329"/>
    </source>
</evidence>
<reference evidence="6 7" key="1">
    <citation type="submission" date="2016-07" db="EMBL/GenBank/DDBJ databases">
        <title>Pervasive Adenine N6-methylation of Active Genes in Fungi.</title>
        <authorList>
            <consortium name="DOE Joint Genome Institute"/>
            <person name="Mondo S.J."/>
            <person name="Dannebaum R.O."/>
            <person name="Kuo R.C."/>
            <person name="Labutti K."/>
            <person name="Haridas S."/>
            <person name="Kuo A."/>
            <person name="Salamov A."/>
            <person name="Ahrendt S.R."/>
            <person name="Lipzen A."/>
            <person name="Sullivan W."/>
            <person name="Andreopoulos W.B."/>
            <person name="Clum A."/>
            <person name="Lindquist E."/>
            <person name="Daum C."/>
            <person name="Ramamoorthy G.K."/>
            <person name="Gryganskyi A."/>
            <person name="Culley D."/>
            <person name="Magnuson J.K."/>
            <person name="James T.Y."/>
            <person name="O'Malley M.A."/>
            <person name="Stajich J.E."/>
            <person name="Spatafora J.W."/>
            <person name="Visel A."/>
            <person name="Grigoriev I.V."/>
        </authorList>
    </citation>
    <scope>NUCLEOTIDE SEQUENCE [LARGE SCALE GENOMIC DNA]</scope>
    <source>
        <strain evidence="6 7">68-887.2</strain>
    </source>
</reference>